<accession>A0ABQ5F4Y3</accession>
<reference evidence="1" key="2">
    <citation type="submission" date="2022-01" db="EMBL/GenBank/DDBJ databases">
        <authorList>
            <person name="Yamashiro T."/>
            <person name="Shiraishi A."/>
            <person name="Satake H."/>
            <person name="Nakayama K."/>
        </authorList>
    </citation>
    <scope>NUCLEOTIDE SEQUENCE</scope>
</reference>
<gene>
    <name evidence="1" type="ORF">Tco_0993369</name>
</gene>
<protein>
    <recommendedName>
        <fullName evidence="3">Integrase, catalytic region, zinc finger, CCHC-type, peptidase aspartic, catalytic</fullName>
    </recommendedName>
</protein>
<dbReference type="EMBL" id="BQNB010017008">
    <property type="protein sequence ID" value="GJT58315.1"/>
    <property type="molecule type" value="Genomic_DNA"/>
</dbReference>
<dbReference type="Proteomes" id="UP001151760">
    <property type="component" value="Unassembled WGS sequence"/>
</dbReference>
<proteinExistence type="predicted"/>
<sequence length="403" mass="45934">MSFLAEFAILNGADNRPPMLDKLMYDSWKSRMELYMENRENGYLIFESIRNGPLVWPMIKENGEMRRKRVPELSAPEKLQYEADVKATNIILQGVPIDVYALLQGRQNSFRAGSSGTKSIDPGITEGQATQTVITHNAAYQANDLDTYDSDCDEINTAKIALIVNLSHYGSDALAEINLDNKSANDTLTAKLERYKEQVKVLKEGQNVDLKSNNIVSDSSAHFVEIDRLKQTLSKNLKEKEYLMQMVTLLKNDFKKEESRNIDREIALEKKIKQLDNIVFKRDQSTQTVHMLKNPQFFYYHTTKQALEETLMLSEESCSKMLLKQQDPMMLEKKVNTTPVDYANSMNSLDYTPSNRPTKVEVPKELPKVSMVNTSLKKLKHHLAGFDMVVKERTTATTITKGS</sequence>
<keyword evidence="2" id="KW-1185">Reference proteome</keyword>
<organism evidence="1 2">
    <name type="scientific">Tanacetum coccineum</name>
    <dbReference type="NCBI Taxonomy" id="301880"/>
    <lineage>
        <taxon>Eukaryota</taxon>
        <taxon>Viridiplantae</taxon>
        <taxon>Streptophyta</taxon>
        <taxon>Embryophyta</taxon>
        <taxon>Tracheophyta</taxon>
        <taxon>Spermatophyta</taxon>
        <taxon>Magnoliopsida</taxon>
        <taxon>eudicotyledons</taxon>
        <taxon>Gunneridae</taxon>
        <taxon>Pentapetalae</taxon>
        <taxon>asterids</taxon>
        <taxon>campanulids</taxon>
        <taxon>Asterales</taxon>
        <taxon>Asteraceae</taxon>
        <taxon>Asteroideae</taxon>
        <taxon>Anthemideae</taxon>
        <taxon>Anthemidinae</taxon>
        <taxon>Tanacetum</taxon>
    </lineage>
</organism>
<evidence type="ECO:0000313" key="2">
    <source>
        <dbReference type="Proteomes" id="UP001151760"/>
    </source>
</evidence>
<evidence type="ECO:0008006" key="3">
    <source>
        <dbReference type="Google" id="ProtNLM"/>
    </source>
</evidence>
<reference evidence="1" key="1">
    <citation type="journal article" date="2022" name="Int. J. Mol. Sci.">
        <title>Draft Genome of Tanacetum Coccineum: Genomic Comparison of Closely Related Tanacetum-Family Plants.</title>
        <authorList>
            <person name="Yamashiro T."/>
            <person name="Shiraishi A."/>
            <person name="Nakayama K."/>
            <person name="Satake H."/>
        </authorList>
    </citation>
    <scope>NUCLEOTIDE SEQUENCE</scope>
</reference>
<comment type="caution">
    <text evidence="1">The sequence shown here is derived from an EMBL/GenBank/DDBJ whole genome shotgun (WGS) entry which is preliminary data.</text>
</comment>
<evidence type="ECO:0000313" key="1">
    <source>
        <dbReference type="EMBL" id="GJT58315.1"/>
    </source>
</evidence>
<name>A0ABQ5F4Y3_9ASTR</name>